<dbReference type="AlphaFoldDB" id="A0A378F7X7"/>
<evidence type="ECO:0000313" key="3">
    <source>
        <dbReference type="Proteomes" id="UP000255167"/>
    </source>
</evidence>
<proteinExistence type="predicted"/>
<dbReference type="Proteomes" id="UP000255167">
    <property type="component" value="Unassembled WGS sequence"/>
</dbReference>
<evidence type="ECO:0000313" key="2">
    <source>
        <dbReference type="EMBL" id="STW39870.1"/>
    </source>
</evidence>
<name>A0A378F7X7_KLEPN</name>
<protein>
    <submittedName>
        <fullName evidence="2">Aldehyde dehydrogenase</fullName>
    </submittedName>
</protein>
<gene>
    <name evidence="2" type="ORF">NCTC9617_01400</name>
</gene>
<dbReference type="EMBL" id="UGNC01000004">
    <property type="protein sequence ID" value="STW39870.1"/>
    <property type="molecule type" value="Genomic_DNA"/>
</dbReference>
<keyword evidence="1" id="KW-0472">Membrane</keyword>
<reference evidence="2 3" key="1">
    <citation type="submission" date="2018-06" db="EMBL/GenBank/DDBJ databases">
        <authorList>
            <consortium name="Pathogen Informatics"/>
            <person name="Doyle S."/>
        </authorList>
    </citation>
    <scope>NUCLEOTIDE SEQUENCE [LARGE SCALE GENOMIC DNA]</scope>
    <source>
        <strain evidence="2 3">NCTC9617</strain>
    </source>
</reference>
<keyword evidence="1" id="KW-1133">Transmembrane helix</keyword>
<evidence type="ECO:0000256" key="1">
    <source>
        <dbReference type="SAM" id="Phobius"/>
    </source>
</evidence>
<feature type="transmembrane region" description="Helical" evidence="1">
    <location>
        <begin position="91"/>
        <end position="114"/>
    </location>
</feature>
<keyword evidence="1" id="KW-0812">Transmembrane</keyword>
<organism evidence="2 3">
    <name type="scientific">Klebsiella pneumoniae</name>
    <dbReference type="NCBI Taxonomy" id="573"/>
    <lineage>
        <taxon>Bacteria</taxon>
        <taxon>Pseudomonadati</taxon>
        <taxon>Pseudomonadota</taxon>
        <taxon>Gammaproteobacteria</taxon>
        <taxon>Enterobacterales</taxon>
        <taxon>Enterobacteriaceae</taxon>
        <taxon>Klebsiella/Raoultella group</taxon>
        <taxon>Klebsiella</taxon>
        <taxon>Klebsiella pneumoniae complex</taxon>
    </lineage>
</organism>
<accession>A0A378F7X7</accession>
<sequence>MLEKTERTVIEAPFRPFPRSLWHGELTLMPLPPWFITHRGRKRWRSGWWIFTIGRAGANCRRSSGARCGAKVRAKKRAEPRFRPAGLTARFQLLVILFINGAGAADVILPFAFLNGCGVRIERFIVGHCRLSILRAAGSASDNRWFQRPVWHIRASRKLISFSAPSTFLAFAGIDRLSIQKMPPSFGQITSSGVPAWRAT</sequence>